<dbReference type="OrthoDB" id="3191472at2"/>
<dbReference type="RefSeq" id="WP_124977155.1">
    <property type="nucleotide sequence ID" value="NZ_BFFP01000026.1"/>
</dbReference>
<dbReference type="PANTHER" id="PTHR40056">
    <property type="entry name" value="HYPOTHETICAL CYTOSOLIC PROTEIN"/>
    <property type="match status" value="1"/>
</dbReference>
<protein>
    <recommendedName>
        <fullName evidence="3">DUF1836 domain-containing protein</fullName>
    </recommendedName>
</protein>
<comment type="caution">
    <text evidence="1">The sequence shown here is derived from an EMBL/GenBank/DDBJ whole genome shotgun (WGS) entry which is preliminary data.</text>
</comment>
<name>A0A401IUE1_9LACO</name>
<keyword evidence="2" id="KW-1185">Reference proteome</keyword>
<dbReference type="Proteomes" id="UP000286848">
    <property type="component" value="Unassembled WGS sequence"/>
</dbReference>
<gene>
    <name evidence="1" type="ORF">LFYK43_15770</name>
</gene>
<reference evidence="1 2" key="1">
    <citation type="journal article" date="2019" name="Int. J. Syst. Evol. Microbiol.">
        <title>Lactobacillus salitolerans sp. nov., a novel lactic acid bacterium isolated from spent mushroom substrates.</title>
        <authorList>
            <person name="Tohno M."/>
            <person name="Tanizawa Y."/>
            <person name="Kojima Y."/>
            <person name="Sakamoto M."/>
            <person name="Nakamura Y."/>
            <person name="Ohkuma M."/>
            <person name="Kobayashi H."/>
        </authorList>
    </citation>
    <scope>NUCLEOTIDE SEQUENCE [LARGE SCALE GENOMIC DNA]</scope>
    <source>
        <strain evidence="1 2">YK43</strain>
    </source>
</reference>
<dbReference type="Pfam" id="PF08876">
    <property type="entry name" value="DUF1836"/>
    <property type="match status" value="1"/>
</dbReference>
<organism evidence="1 2">
    <name type="scientific">Ligilactobacillus salitolerans</name>
    <dbReference type="NCBI Taxonomy" id="1808352"/>
    <lineage>
        <taxon>Bacteria</taxon>
        <taxon>Bacillati</taxon>
        <taxon>Bacillota</taxon>
        <taxon>Bacilli</taxon>
        <taxon>Lactobacillales</taxon>
        <taxon>Lactobacillaceae</taxon>
        <taxon>Ligilactobacillus</taxon>
    </lineage>
</organism>
<dbReference type="AlphaFoldDB" id="A0A401IUE1"/>
<evidence type="ECO:0000313" key="1">
    <source>
        <dbReference type="EMBL" id="GBG95118.1"/>
    </source>
</evidence>
<sequence length="167" mass="19354">MESKTNLSLPYWNDFPDIDLYMDQLINLVNRYLKGFLPNPLTPSMVNSYVKKGLLQRPEKKKYQRQHLAELMIISLFKSVYSLELVKQVVQLVFEQAKPQNDYDNFAILFNQELNLVINQNNTAVSRNESKAPVLHQIEGYTIRAAIYQMLGQRAIKAEMSAALEDK</sequence>
<evidence type="ECO:0008006" key="3">
    <source>
        <dbReference type="Google" id="ProtNLM"/>
    </source>
</evidence>
<accession>A0A401IUE1</accession>
<proteinExistence type="predicted"/>
<evidence type="ECO:0000313" key="2">
    <source>
        <dbReference type="Proteomes" id="UP000286848"/>
    </source>
</evidence>
<dbReference type="EMBL" id="BFFP01000026">
    <property type="protein sequence ID" value="GBG95118.1"/>
    <property type="molecule type" value="Genomic_DNA"/>
</dbReference>
<dbReference type="PANTHER" id="PTHR40056:SF1">
    <property type="entry name" value="DUF1836 DOMAIN-CONTAINING PROTEIN"/>
    <property type="match status" value="1"/>
</dbReference>
<dbReference type="InterPro" id="IPR014975">
    <property type="entry name" value="DUF1836"/>
</dbReference>